<evidence type="ECO:0000256" key="1">
    <source>
        <dbReference type="ARBA" id="ARBA00007452"/>
    </source>
</evidence>
<dbReference type="GO" id="GO:0006302">
    <property type="term" value="P:double-strand break repair"/>
    <property type="evidence" value="ECO:0007669"/>
    <property type="project" value="TreeGrafter"/>
</dbReference>
<evidence type="ECO:0000259" key="9">
    <source>
        <dbReference type="Pfam" id="PF11967"/>
    </source>
</evidence>
<dbReference type="RefSeq" id="WP_161262824.1">
    <property type="nucleotide sequence ID" value="NZ_JAFBDC010000014.1"/>
</dbReference>
<dbReference type="InterPro" id="IPR037278">
    <property type="entry name" value="ARFGAP/RecO"/>
</dbReference>
<organism evidence="10 11">
    <name type="scientific">Heliomicrobium gestii</name>
    <name type="common">Heliobacterium gestii</name>
    <dbReference type="NCBI Taxonomy" id="2699"/>
    <lineage>
        <taxon>Bacteria</taxon>
        <taxon>Bacillati</taxon>
        <taxon>Bacillota</taxon>
        <taxon>Clostridia</taxon>
        <taxon>Eubacteriales</taxon>
        <taxon>Heliobacteriaceae</taxon>
        <taxon>Heliomicrobium</taxon>
    </lineage>
</organism>
<dbReference type="Pfam" id="PF11967">
    <property type="entry name" value="RecO_N"/>
    <property type="match status" value="1"/>
</dbReference>
<evidence type="ECO:0000256" key="4">
    <source>
        <dbReference type="ARBA" id="ARBA00023172"/>
    </source>
</evidence>
<evidence type="ECO:0000313" key="11">
    <source>
        <dbReference type="Proteomes" id="UP000471031"/>
    </source>
</evidence>
<evidence type="ECO:0000313" key="10">
    <source>
        <dbReference type="EMBL" id="MZP44256.1"/>
    </source>
</evidence>
<dbReference type="GO" id="GO:0043590">
    <property type="term" value="C:bacterial nucleoid"/>
    <property type="evidence" value="ECO:0007669"/>
    <property type="project" value="TreeGrafter"/>
</dbReference>
<dbReference type="Proteomes" id="UP000471031">
    <property type="component" value="Unassembled WGS sequence"/>
</dbReference>
<evidence type="ECO:0000256" key="3">
    <source>
        <dbReference type="ARBA" id="ARBA00022763"/>
    </source>
</evidence>
<dbReference type="PANTHER" id="PTHR33991:SF1">
    <property type="entry name" value="DNA REPAIR PROTEIN RECO"/>
    <property type="match status" value="1"/>
</dbReference>
<feature type="domain" description="DNA replication/recombination mediator RecO N-terminal" evidence="9">
    <location>
        <begin position="1"/>
        <end position="79"/>
    </location>
</feature>
<dbReference type="Gene3D" id="2.40.50.140">
    <property type="entry name" value="Nucleic acid-binding proteins"/>
    <property type="match status" value="1"/>
</dbReference>
<keyword evidence="11" id="KW-1185">Reference proteome</keyword>
<dbReference type="SUPFAM" id="SSF57863">
    <property type="entry name" value="ArfGap/RecO-like zinc finger"/>
    <property type="match status" value="1"/>
</dbReference>
<dbReference type="HAMAP" id="MF_00201">
    <property type="entry name" value="RecO"/>
    <property type="match status" value="1"/>
</dbReference>
<comment type="similarity">
    <text evidence="1 7">Belongs to the RecO family.</text>
</comment>
<evidence type="ECO:0000256" key="8">
    <source>
        <dbReference type="SAM" id="MobiDB-lite"/>
    </source>
</evidence>
<dbReference type="NCBIfam" id="TIGR00613">
    <property type="entry name" value="reco"/>
    <property type="match status" value="1"/>
</dbReference>
<dbReference type="PANTHER" id="PTHR33991">
    <property type="entry name" value="DNA REPAIR PROTEIN RECO"/>
    <property type="match status" value="1"/>
</dbReference>
<sequence>MRVYRAQALILRGRSYGEADRLLTLLTRERGKVTAIAKGVRKPTSRLRAGTQPLTQSQLVLYEGRNLQTVTQAEPVESFVALHGDVERFTHASSMAELVDRLSPDHGGADLFPLLLTGWHLLSVFPCDLVACLFQIRLLDRLGYCPELFLCLDCGQPVEIDERASWPAYSPEMGGVVGSCCRHRHGDSGLIAPGALALLRHLLLMDPRDLGRLRVGPKLLRHALAVLQETICCRSEGTMRSWAVMESVGRSLTDEGRSPAEQPPSPASPETAKEPRSPL</sequence>
<name>A0A845LMZ0_HELGE</name>
<dbReference type="AlphaFoldDB" id="A0A845LMZ0"/>
<proteinExistence type="inferred from homology"/>
<dbReference type="InterPro" id="IPR022572">
    <property type="entry name" value="DNA_rep/recomb_RecO_N"/>
</dbReference>
<evidence type="ECO:0000256" key="6">
    <source>
        <dbReference type="ARBA" id="ARBA00033409"/>
    </source>
</evidence>
<comment type="function">
    <text evidence="7">Involved in DNA repair and RecF pathway recombination.</text>
</comment>
<keyword evidence="5 7" id="KW-0234">DNA repair</keyword>
<dbReference type="EMBL" id="WXEX01000014">
    <property type="protein sequence ID" value="MZP44256.1"/>
    <property type="molecule type" value="Genomic_DNA"/>
</dbReference>
<dbReference type="GO" id="GO:0006310">
    <property type="term" value="P:DNA recombination"/>
    <property type="evidence" value="ECO:0007669"/>
    <property type="project" value="UniProtKB-UniRule"/>
</dbReference>
<gene>
    <name evidence="7 10" type="primary">recO</name>
    <name evidence="10" type="ORF">GTO89_14575</name>
</gene>
<dbReference type="OrthoDB" id="9797083at2"/>
<comment type="caution">
    <text evidence="10">The sequence shown here is derived from an EMBL/GenBank/DDBJ whole genome shotgun (WGS) entry which is preliminary data.</text>
</comment>
<protein>
    <recommendedName>
        <fullName evidence="2 7">DNA repair protein RecO</fullName>
    </recommendedName>
    <alternativeName>
        <fullName evidence="6 7">Recombination protein O</fullName>
    </alternativeName>
</protein>
<accession>A0A845LMZ0</accession>
<evidence type="ECO:0000256" key="5">
    <source>
        <dbReference type="ARBA" id="ARBA00023204"/>
    </source>
</evidence>
<reference evidence="10 11" key="1">
    <citation type="submission" date="2020-01" db="EMBL/GenBank/DDBJ databases">
        <title>Whole genome sequence of Heliobacterium gestii DSM 11169.</title>
        <authorList>
            <person name="Kyndt J.A."/>
            <person name="Meyer T.E."/>
        </authorList>
    </citation>
    <scope>NUCLEOTIDE SEQUENCE [LARGE SCALE GENOMIC DNA]</scope>
    <source>
        <strain evidence="10 11">DSM 11169</strain>
    </source>
</reference>
<dbReference type="InterPro" id="IPR012340">
    <property type="entry name" value="NA-bd_OB-fold"/>
</dbReference>
<keyword evidence="4 7" id="KW-0233">DNA recombination</keyword>
<dbReference type="Pfam" id="PF02565">
    <property type="entry name" value="RecO_C"/>
    <property type="match status" value="1"/>
</dbReference>
<evidence type="ECO:0000256" key="2">
    <source>
        <dbReference type="ARBA" id="ARBA00021310"/>
    </source>
</evidence>
<dbReference type="InterPro" id="IPR003717">
    <property type="entry name" value="RecO"/>
</dbReference>
<dbReference type="InterPro" id="IPR042242">
    <property type="entry name" value="RecO_C"/>
</dbReference>
<dbReference type="SUPFAM" id="SSF50249">
    <property type="entry name" value="Nucleic acid-binding proteins"/>
    <property type="match status" value="1"/>
</dbReference>
<evidence type="ECO:0000256" key="7">
    <source>
        <dbReference type="HAMAP-Rule" id="MF_00201"/>
    </source>
</evidence>
<dbReference type="Gene3D" id="1.20.1440.120">
    <property type="entry name" value="Recombination protein O, C-terminal domain"/>
    <property type="match status" value="1"/>
</dbReference>
<keyword evidence="3 7" id="KW-0227">DNA damage</keyword>
<feature type="region of interest" description="Disordered" evidence="8">
    <location>
        <begin position="247"/>
        <end position="279"/>
    </location>
</feature>